<feature type="domain" description="ResB-like" evidence="7">
    <location>
        <begin position="96"/>
        <end position="166"/>
    </location>
</feature>
<reference evidence="8" key="1">
    <citation type="submission" date="2014-05" db="EMBL/GenBank/DDBJ databases">
        <title>The transcriptome of the halophilic microalga Tetraselmis sp. GSL018 isolated from the Great Salt Lake, Utah.</title>
        <authorList>
            <person name="Jinkerson R.E."/>
            <person name="D'Adamo S."/>
            <person name="Posewitz M.C."/>
        </authorList>
    </citation>
    <scope>NUCLEOTIDE SEQUENCE</scope>
    <source>
        <strain evidence="8">GSL018</strain>
    </source>
</reference>
<dbReference type="PANTHER" id="PTHR31566">
    <property type="entry name" value="CYTOCHROME C BIOGENESIS PROTEIN CCS1, CHLOROPLASTIC"/>
    <property type="match status" value="1"/>
</dbReference>
<dbReference type="GO" id="GO:0017004">
    <property type="term" value="P:cytochrome complex assembly"/>
    <property type="evidence" value="ECO:0007669"/>
    <property type="project" value="UniProtKB-KW"/>
</dbReference>
<dbReference type="EMBL" id="GBEZ01007813">
    <property type="protein sequence ID" value="JAC77676.1"/>
    <property type="molecule type" value="Transcribed_RNA"/>
</dbReference>
<dbReference type="AlphaFoldDB" id="A0A061S4H8"/>
<protein>
    <submittedName>
        <fullName evidence="8">C-type cytochrome synthesis 1</fullName>
    </submittedName>
</protein>
<evidence type="ECO:0000256" key="1">
    <source>
        <dbReference type="ARBA" id="ARBA00004141"/>
    </source>
</evidence>
<evidence type="ECO:0000256" key="2">
    <source>
        <dbReference type="ARBA" id="ARBA00022692"/>
    </source>
</evidence>
<keyword evidence="4" id="KW-1133">Transmembrane helix</keyword>
<evidence type="ECO:0000256" key="5">
    <source>
        <dbReference type="ARBA" id="ARBA00023136"/>
    </source>
</evidence>
<name>A0A061S4H8_9CHLO</name>
<evidence type="ECO:0000256" key="3">
    <source>
        <dbReference type="ARBA" id="ARBA00022748"/>
    </source>
</evidence>
<evidence type="ECO:0000256" key="6">
    <source>
        <dbReference type="SAM" id="MobiDB-lite"/>
    </source>
</evidence>
<evidence type="ECO:0000259" key="7">
    <source>
        <dbReference type="Pfam" id="PF05140"/>
    </source>
</evidence>
<dbReference type="InterPro" id="IPR007816">
    <property type="entry name" value="ResB-like_domain"/>
</dbReference>
<gene>
    <name evidence="8" type="ORF">TSPGSL018_17077</name>
</gene>
<keyword evidence="5" id="KW-0472">Membrane</keyword>
<keyword evidence="2" id="KW-0812">Transmembrane</keyword>
<dbReference type="PANTHER" id="PTHR31566:SF0">
    <property type="entry name" value="CYTOCHROME C BIOGENESIS PROTEIN CCS1, CHLOROPLASTIC"/>
    <property type="match status" value="1"/>
</dbReference>
<accession>A0A061S4H8</accession>
<evidence type="ECO:0000256" key="4">
    <source>
        <dbReference type="ARBA" id="ARBA00022989"/>
    </source>
</evidence>
<organism evidence="8">
    <name type="scientific">Tetraselmis sp. GSL018</name>
    <dbReference type="NCBI Taxonomy" id="582737"/>
    <lineage>
        <taxon>Eukaryota</taxon>
        <taxon>Viridiplantae</taxon>
        <taxon>Chlorophyta</taxon>
        <taxon>core chlorophytes</taxon>
        <taxon>Chlorodendrophyceae</taxon>
        <taxon>Chlorodendrales</taxon>
        <taxon>Chlorodendraceae</taxon>
        <taxon>Tetraselmis</taxon>
    </lineage>
</organism>
<proteinExistence type="predicted"/>
<sequence>MLATRSACPACRFLQPSSSRTGSARLRCGSSSPSRLVKRLSSSTRSDPSGAAPSLTDGTERKGRAPPPPPQPPGGPQGPQAKILWRRLIKSLSSLELAIGELAVIAGLSAVGTIIPQNEDVAFYMQNYPDGPRKVLGFLSYDWLLGLQLDHIYTSSYFLALNLLLGA</sequence>
<feature type="compositionally biased region" description="Polar residues" evidence="6">
    <location>
        <begin position="29"/>
        <end position="47"/>
    </location>
</feature>
<evidence type="ECO:0000313" key="8">
    <source>
        <dbReference type="EMBL" id="JAC77676.1"/>
    </source>
</evidence>
<dbReference type="InterPro" id="IPR023494">
    <property type="entry name" value="Cyt_c_bgen_Ccs1/CcsB/ResB"/>
</dbReference>
<dbReference type="GO" id="GO:0016020">
    <property type="term" value="C:membrane"/>
    <property type="evidence" value="ECO:0007669"/>
    <property type="project" value="UniProtKB-SubCell"/>
</dbReference>
<dbReference type="Pfam" id="PF05140">
    <property type="entry name" value="ResB"/>
    <property type="match status" value="1"/>
</dbReference>
<feature type="region of interest" description="Disordered" evidence="6">
    <location>
        <begin position="15"/>
        <end position="80"/>
    </location>
</feature>
<keyword evidence="3" id="KW-0201">Cytochrome c-type biogenesis</keyword>
<feature type="compositionally biased region" description="Pro residues" evidence="6">
    <location>
        <begin position="65"/>
        <end position="76"/>
    </location>
</feature>
<feature type="non-terminal residue" evidence="8">
    <location>
        <position position="167"/>
    </location>
</feature>
<comment type="subcellular location">
    <subcellularLocation>
        <location evidence="1">Membrane</location>
        <topology evidence="1">Multi-pass membrane protein</topology>
    </subcellularLocation>
</comment>